<accession>A0A5C6SFM4</accession>
<gene>
    <name evidence="1" type="ORF">FocTR4_00010960</name>
</gene>
<evidence type="ECO:0000313" key="2">
    <source>
        <dbReference type="Proteomes" id="UP000321331"/>
    </source>
</evidence>
<organism evidence="1 2">
    <name type="scientific">Fusarium oxysporum f. sp. cubense</name>
    <dbReference type="NCBI Taxonomy" id="61366"/>
    <lineage>
        <taxon>Eukaryota</taxon>
        <taxon>Fungi</taxon>
        <taxon>Dikarya</taxon>
        <taxon>Ascomycota</taxon>
        <taxon>Pezizomycotina</taxon>
        <taxon>Sordariomycetes</taxon>
        <taxon>Hypocreomycetidae</taxon>
        <taxon>Hypocreales</taxon>
        <taxon>Nectriaceae</taxon>
        <taxon>Fusarium</taxon>
        <taxon>Fusarium oxysporum species complex</taxon>
    </lineage>
</organism>
<dbReference type="Proteomes" id="UP000321331">
    <property type="component" value="Unassembled WGS sequence"/>
</dbReference>
<protein>
    <submittedName>
        <fullName evidence="1">Uncharacterized protein</fullName>
    </submittedName>
</protein>
<proteinExistence type="predicted"/>
<evidence type="ECO:0000313" key="1">
    <source>
        <dbReference type="EMBL" id="TXB97349.1"/>
    </source>
</evidence>
<name>A0A5C6SFM4_FUSOC</name>
<dbReference type="AlphaFoldDB" id="A0A5C6SFM4"/>
<comment type="caution">
    <text evidence="1">The sequence shown here is derived from an EMBL/GenBank/DDBJ whole genome shotgun (WGS) entry which is preliminary data.</text>
</comment>
<reference evidence="1 2" key="1">
    <citation type="submission" date="2019-07" db="EMBL/GenBank/DDBJ databases">
        <title>The First High-Quality Draft Genome Sequence of the Causal Agent of the Current Panama Disease Epidemic.</title>
        <authorList>
            <person name="Warmington R.J."/>
            <person name="Kay W."/>
            <person name="Jeffries A."/>
            <person name="Bebber D."/>
            <person name="Moore K."/>
            <person name="Studholme D.J."/>
        </authorList>
    </citation>
    <scope>NUCLEOTIDE SEQUENCE [LARGE SCALE GENOMIC DNA]</scope>
    <source>
        <strain evidence="1 2">TR4</strain>
    </source>
</reference>
<dbReference type="EMBL" id="VMNF01000014">
    <property type="protein sequence ID" value="TXB97349.1"/>
    <property type="molecule type" value="Genomic_DNA"/>
</dbReference>
<sequence length="64" mass="6981">MELLKAIAMTTPNHNLDSQKRAIKIIKRRSISLLSTALASFPIPSASHPIWIRIVSAPASKMAS</sequence>